<evidence type="ECO:0000313" key="2">
    <source>
        <dbReference type="Proteomes" id="UP001148662"/>
    </source>
</evidence>
<protein>
    <submittedName>
        <fullName evidence="1">Uncharacterized protein</fullName>
    </submittedName>
</protein>
<comment type="caution">
    <text evidence="1">The sequence shown here is derived from an EMBL/GenBank/DDBJ whole genome shotgun (WGS) entry which is preliminary data.</text>
</comment>
<evidence type="ECO:0000313" key="1">
    <source>
        <dbReference type="EMBL" id="KAJ3543934.1"/>
    </source>
</evidence>
<organism evidence="1 2">
    <name type="scientific">Phlebia brevispora</name>
    <dbReference type="NCBI Taxonomy" id="194682"/>
    <lineage>
        <taxon>Eukaryota</taxon>
        <taxon>Fungi</taxon>
        <taxon>Dikarya</taxon>
        <taxon>Basidiomycota</taxon>
        <taxon>Agaricomycotina</taxon>
        <taxon>Agaricomycetes</taxon>
        <taxon>Polyporales</taxon>
        <taxon>Meruliaceae</taxon>
        <taxon>Phlebia</taxon>
    </lineage>
</organism>
<dbReference type="Proteomes" id="UP001148662">
    <property type="component" value="Unassembled WGS sequence"/>
</dbReference>
<gene>
    <name evidence="1" type="ORF">NM688_g5798</name>
</gene>
<reference evidence="1" key="1">
    <citation type="submission" date="2022-07" db="EMBL/GenBank/DDBJ databases">
        <title>Genome Sequence of Phlebia brevispora.</title>
        <authorList>
            <person name="Buettner E."/>
        </authorList>
    </citation>
    <scope>NUCLEOTIDE SEQUENCE</scope>
    <source>
        <strain evidence="1">MPL23</strain>
    </source>
</reference>
<dbReference type="EMBL" id="JANHOG010001107">
    <property type="protein sequence ID" value="KAJ3543934.1"/>
    <property type="molecule type" value="Genomic_DNA"/>
</dbReference>
<keyword evidence="2" id="KW-1185">Reference proteome</keyword>
<sequence>MVSNQSFTSLAQGANNNDNNKGKGLAFWLIILSLCMTLFLSALEMTSVSNALPTIIQELHGVDYVWVGSAYVLASTSFLPASGGFAEAFGRRITMLIAVGLFTLGSALCGAAQDMNMLIGGRAVQGMGGGGILSITSIIVSDLVPLKERGLYNGLIGLTWGFATAIGPLVGGALAQNGHWRWLFYLNLPICGVASALVLAFLHLPTPAGTLREKVLRIDWVGIALSTLSTVSCVIALTWAGIRYPWSSAKILVPLILGLFGLAIFLLYEATLARNPIVPPKLLANRTSLSGYLQTFLTPVVSLSALCKLEPLTLGP</sequence>
<name>A0ACC1SPE0_9APHY</name>
<accession>A0ACC1SPE0</accession>
<proteinExistence type="predicted"/>